<dbReference type="Pfam" id="PF00882">
    <property type="entry name" value="Zn_dep_PLPC"/>
    <property type="match status" value="1"/>
</dbReference>
<proteinExistence type="predicted"/>
<organism evidence="2 3">
    <name type="scientific">Mesotoga infera</name>
    <dbReference type="NCBI Taxonomy" id="1236046"/>
    <lineage>
        <taxon>Bacteria</taxon>
        <taxon>Thermotogati</taxon>
        <taxon>Thermotogota</taxon>
        <taxon>Thermotogae</taxon>
        <taxon>Kosmotogales</taxon>
        <taxon>Kosmotogaceae</taxon>
        <taxon>Mesotoga</taxon>
    </lineage>
</organism>
<evidence type="ECO:0000313" key="3">
    <source>
        <dbReference type="Proteomes" id="UP000264215"/>
    </source>
</evidence>
<evidence type="ECO:0000259" key="1">
    <source>
        <dbReference type="Pfam" id="PF00882"/>
    </source>
</evidence>
<evidence type="ECO:0000313" key="2">
    <source>
        <dbReference type="EMBL" id="HCO69001.1"/>
    </source>
</evidence>
<sequence length="271" mass="31489">MPGFWTHIMYGKDVLEEIGLDLEADKREEFNLGCLFTDPGKYCSREDPEFYLWRFSHTLRCDDFAKLLCRKSEEISRFYSLGVICHYFLDATVNHYIVARAGNGYKYRQLETMIDKVILKSKVEADILDLDPTAEFSRSLPAALEDLYREISMEFYGIKGCSIQKAIDSMNQYFAGIYGRSRLALILKRFSIKEGSPEEAFFEDTHVDPLNLEMKPWFHSIAGWESKKTFDELYREAFDSAVLFLQNYLDSQTDFSLPGVSLMTNLPLMDY</sequence>
<feature type="domain" description="Phospholipase C/D" evidence="1">
    <location>
        <begin position="6"/>
        <end position="126"/>
    </location>
</feature>
<dbReference type="InterPro" id="IPR029002">
    <property type="entry name" value="PLPC/GPLD1"/>
</dbReference>
<name>A0A3D3TJ88_9BACT</name>
<dbReference type="Proteomes" id="UP000264215">
    <property type="component" value="Unassembled WGS sequence"/>
</dbReference>
<comment type="caution">
    <text evidence="2">The sequence shown here is derived from an EMBL/GenBank/DDBJ whole genome shotgun (WGS) entry which is preliminary data.</text>
</comment>
<protein>
    <recommendedName>
        <fullName evidence="1">Phospholipase C/D domain-containing protein</fullName>
    </recommendedName>
</protein>
<dbReference type="EMBL" id="DQBS01000004">
    <property type="protein sequence ID" value="HCO69001.1"/>
    <property type="molecule type" value="Genomic_DNA"/>
</dbReference>
<accession>A0A3D3TJ88</accession>
<reference evidence="2 3" key="1">
    <citation type="journal article" date="2018" name="Nat. Biotechnol.">
        <title>A standardized bacterial taxonomy based on genome phylogeny substantially revises the tree of life.</title>
        <authorList>
            <person name="Parks D.H."/>
            <person name="Chuvochina M."/>
            <person name="Waite D.W."/>
            <person name="Rinke C."/>
            <person name="Skarshewski A."/>
            <person name="Chaumeil P.A."/>
            <person name="Hugenholtz P."/>
        </authorList>
    </citation>
    <scope>NUCLEOTIDE SEQUENCE [LARGE SCALE GENOMIC DNA]</scope>
    <source>
        <strain evidence="2">UBA9905</strain>
    </source>
</reference>
<dbReference type="AlphaFoldDB" id="A0A3D3TJ88"/>
<gene>
    <name evidence="2" type="ORF">DIT26_00180</name>
</gene>